<dbReference type="FunFam" id="1.10.3470.10:FF:000001">
    <property type="entry name" value="Vitamin B12 ABC transporter permease BtuC"/>
    <property type="match status" value="1"/>
</dbReference>
<keyword evidence="7 8" id="KW-0472">Membrane</keyword>
<keyword evidence="10" id="KW-1185">Reference proteome</keyword>
<evidence type="ECO:0000313" key="9">
    <source>
        <dbReference type="EMBL" id="QEC55039.1"/>
    </source>
</evidence>
<dbReference type="KEGG" id="fgg:FSB75_03675"/>
<dbReference type="OrthoDB" id="9811721at2"/>
<organism evidence="9 10">
    <name type="scientific">Flavisolibacter ginsenosidimutans</name>
    <dbReference type="NCBI Taxonomy" id="661481"/>
    <lineage>
        <taxon>Bacteria</taxon>
        <taxon>Pseudomonadati</taxon>
        <taxon>Bacteroidota</taxon>
        <taxon>Chitinophagia</taxon>
        <taxon>Chitinophagales</taxon>
        <taxon>Chitinophagaceae</taxon>
        <taxon>Flavisolibacter</taxon>
    </lineage>
</organism>
<comment type="similarity">
    <text evidence="2">Belongs to the binding-protein-dependent transport system permease family. FecCD subfamily.</text>
</comment>
<dbReference type="Gene3D" id="1.10.3470.10">
    <property type="entry name" value="ABC transporter involved in vitamin B12 uptake, BtuC"/>
    <property type="match status" value="1"/>
</dbReference>
<keyword evidence="4" id="KW-1003">Cell membrane</keyword>
<dbReference type="PANTHER" id="PTHR30472">
    <property type="entry name" value="FERRIC ENTEROBACTIN TRANSPORT SYSTEM PERMEASE PROTEIN"/>
    <property type="match status" value="1"/>
</dbReference>
<dbReference type="PANTHER" id="PTHR30472:SF25">
    <property type="entry name" value="ABC TRANSPORTER PERMEASE PROTEIN MJ0876-RELATED"/>
    <property type="match status" value="1"/>
</dbReference>
<dbReference type="Pfam" id="PF01032">
    <property type="entry name" value="FecCD"/>
    <property type="match status" value="1"/>
</dbReference>
<feature type="transmembrane region" description="Helical" evidence="8">
    <location>
        <begin position="62"/>
        <end position="82"/>
    </location>
</feature>
<dbReference type="CDD" id="cd06550">
    <property type="entry name" value="TM_ABC_iron-siderophores_like"/>
    <property type="match status" value="1"/>
</dbReference>
<dbReference type="GO" id="GO:0033214">
    <property type="term" value="P:siderophore-iron import into cell"/>
    <property type="evidence" value="ECO:0007669"/>
    <property type="project" value="TreeGrafter"/>
</dbReference>
<evidence type="ECO:0000256" key="3">
    <source>
        <dbReference type="ARBA" id="ARBA00022448"/>
    </source>
</evidence>
<evidence type="ECO:0000313" key="10">
    <source>
        <dbReference type="Proteomes" id="UP000321204"/>
    </source>
</evidence>
<dbReference type="AlphaFoldDB" id="A0A5B8UFX5"/>
<evidence type="ECO:0000256" key="5">
    <source>
        <dbReference type="ARBA" id="ARBA00022692"/>
    </source>
</evidence>
<feature type="transmembrane region" description="Helical" evidence="8">
    <location>
        <begin position="291"/>
        <end position="313"/>
    </location>
</feature>
<dbReference type="GO" id="GO:0022857">
    <property type="term" value="F:transmembrane transporter activity"/>
    <property type="evidence" value="ECO:0007669"/>
    <property type="project" value="InterPro"/>
</dbReference>
<evidence type="ECO:0000256" key="6">
    <source>
        <dbReference type="ARBA" id="ARBA00022989"/>
    </source>
</evidence>
<feature type="transmembrane region" description="Helical" evidence="8">
    <location>
        <begin position="201"/>
        <end position="220"/>
    </location>
</feature>
<evidence type="ECO:0000256" key="7">
    <source>
        <dbReference type="ARBA" id="ARBA00023136"/>
    </source>
</evidence>
<feature type="transmembrane region" description="Helical" evidence="8">
    <location>
        <begin position="127"/>
        <end position="147"/>
    </location>
</feature>
<evidence type="ECO:0000256" key="8">
    <source>
        <dbReference type="SAM" id="Phobius"/>
    </source>
</evidence>
<keyword evidence="6 8" id="KW-1133">Transmembrane helix</keyword>
<reference evidence="9 10" key="1">
    <citation type="journal article" date="2015" name="Int. J. Syst. Evol. Microbiol.">
        <title>Flavisolibacter ginsenosidimutans sp. nov., with ginsenoside-converting activity isolated from soil used for cultivating ginseng.</title>
        <authorList>
            <person name="Zhao Y."/>
            <person name="Liu Q."/>
            <person name="Kang M.S."/>
            <person name="Jin F."/>
            <person name="Yu H."/>
            <person name="Im W.T."/>
        </authorList>
    </citation>
    <scope>NUCLEOTIDE SEQUENCE [LARGE SCALE GENOMIC DNA]</scope>
    <source>
        <strain evidence="9 10">Gsoil 636</strain>
    </source>
</reference>
<accession>A0A5B8UFX5</accession>
<dbReference type="GO" id="GO:0005886">
    <property type="term" value="C:plasma membrane"/>
    <property type="evidence" value="ECO:0007669"/>
    <property type="project" value="UniProtKB-SubCell"/>
</dbReference>
<dbReference type="EMBL" id="CP042433">
    <property type="protein sequence ID" value="QEC55039.1"/>
    <property type="molecule type" value="Genomic_DNA"/>
</dbReference>
<proteinExistence type="inferred from homology"/>
<dbReference type="RefSeq" id="WP_146782934.1">
    <property type="nucleotide sequence ID" value="NZ_BAABIO010000006.1"/>
</dbReference>
<gene>
    <name evidence="9" type="ORF">FSB75_03675</name>
</gene>
<evidence type="ECO:0000256" key="2">
    <source>
        <dbReference type="ARBA" id="ARBA00007935"/>
    </source>
</evidence>
<dbReference type="Proteomes" id="UP000321204">
    <property type="component" value="Chromosome"/>
</dbReference>
<protein>
    <submittedName>
        <fullName evidence="9">Iron ABC transporter permease</fullName>
    </submittedName>
</protein>
<feature type="transmembrane region" description="Helical" evidence="8">
    <location>
        <begin position="255"/>
        <end position="279"/>
    </location>
</feature>
<sequence length="350" mass="36868">MLRRNKAFFPVLLLLLLVVLLGGIGFGAVSVLPSDMFFSLRHFFSGKEPANIYEAVFIQLRLPRVLLCGITGAVLAVSGVLMQGLFRNPIVEPGLVGTSSGAAFGASLVFVLAAKMSPEVKSYTGPLLLPVVAFLGALAATFLVYSLAKSAGRVSILSLLLIGIAVNAVCLSGTGFMSYIARDPQARSITFWNLGTFSGASWTQVAIVGGVAAIIFFITLRDAKGLNALLLGEEEANYLGIDAEKLKRRIMILNTAMVAVATSFVGVIAFMGLIVPHLVRLLIGSDNRRLLPASAILGATLLTLADLAARLLLAPAEMPIGIITSLVGAPVFIVLLKRFNLIQPKGGYGA</sequence>
<dbReference type="InterPro" id="IPR000522">
    <property type="entry name" value="ABC_transptr_permease_BtuC"/>
</dbReference>
<dbReference type="SUPFAM" id="SSF81345">
    <property type="entry name" value="ABC transporter involved in vitamin B12 uptake, BtuC"/>
    <property type="match status" value="1"/>
</dbReference>
<feature type="transmembrane region" description="Helical" evidence="8">
    <location>
        <begin position="159"/>
        <end position="181"/>
    </location>
</feature>
<feature type="transmembrane region" description="Helical" evidence="8">
    <location>
        <begin position="320"/>
        <end position="339"/>
    </location>
</feature>
<feature type="transmembrane region" description="Helical" evidence="8">
    <location>
        <begin position="94"/>
        <end position="115"/>
    </location>
</feature>
<dbReference type="InterPro" id="IPR037294">
    <property type="entry name" value="ABC_BtuC-like"/>
</dbReference>
<evidence type="ECO:0000256" key="4">
    <source>
        <dbReference type="ARBA" id="ARBA00022475"/>
    </source>
</evidence>
<keyword evidence="5 8" id="KW-0812">Transmembrane</keyword>
<evidence type="ECO:0000256" key="1">
    <source>
        <dbReference type="ARBA" id="ARBA00004651"/>
    </source>
</evidence>
<name>A0A5B8UFX5_9BACT</name>
<keyword evidence="3" id="KW-0813">Transport</keyword>
<comment type="subcellular location">
    <subcellularLocation>
        <location evidence="1">Cell membrane</location>
        <topology evidence="1">Multi-pass membrane protein</topology>
    </subcellularLocation>
</comment>